<evidence type="ECO:0000256" key="3">
    <source>
        <dbReference type="ARBA" id="ARBA00023163"/>
    </source>
</evidence>
<organism evidence="5 6">
    <name type="scientific">Nocardiopsis coralli</name>
    <dbReference type="NCBI Taxonomy" id="2772213"/>
    <lineage>
        <taxon>Bacteria</taxon>
        <taxon>Bacillati</taxon>
        <taxon>Actinomycetota</taxon>
        <taxon>Actinomycetes</taxon>
        <taxon>Streptosporangiales</taxon>
        <taxon>Nocardiopsidaceae</taxon>
        <taxon>Nocardiopsis</taxon>
    </lineage>
</organism>
<proteinExistence type="predicted"/>
<sequence>MSEADSGRDRLRELLDAVLDDDNATLADMADRAFSSPFHFTRTLSRQAGESPVALRRRVLLERAAWQIARGTSVTDAAFGAGYGSLEGFTRAFTRTFGRPPSATGPGSATWVPAPNGIHFHPPVNLWVEQNPRRDTGMDVTALQVHHDVDDAAALIERALELPDELYRREWFPGLTVLEWDGPEGSIAACLHRLVMAKECWLASIEGAELPPPGGDGPEELRERHTRAARRWVATAADIERRGAWGDRIVDAICDPPESFLLGGIVAHVLTYSAHRRLLVRHMLRACGVGADHGDPLEWLQVRNEGNERGET</sequence>
<evidence type="ECO:0000313" key="6">
    <source>
        <dbReference type="Proteomes" id="UP000806528"/>
    </source>
</evidence>
<dbReference type="EMBL" id="JADBGI010000001">
    <property type="protein sequence ID" value="MBE2997252.1"/>
    <property type="molecule type" value="Genomic_DNA"/>
</dbReference>
<dbReference type="PROSITE" id="PS01124">
    <property type="entry name" value="HTH_ARAC_FAMILY_2"/>
    <property type="match status" value="1"/>
</dbReference>
<dbReference type="SUPFAM" id="SSF46689">
    <property type="entry name" value="Homeodomain-like"/>
    <property type="match status" value="1"/>
</dbReference>
<protein>
    <submittedName>
        <fullName evidence="5">Helix-turn-helix transcriptional regulator</fullName>
    </submittedName>
</protein>
<keyword evidence="2" id="KW-0238">DNA-binding</keyword>
<evidence type="ECO:0000256" key="2">
    <source>
        <dbReference type="ARBA" id="ARBA00023125"/>
    </source>
</evidence>
<dbReference type="InterPro" id="IPR050204">
    <property type="entry name" value="AraC_XylS_family_regulators"/>
</dbReference>
<keyword evidence="1" id="KW-0805">Transcription regulation</keyword>
<dbReference type="InterPro" id="IPR009057">
    <property type="entry name" value="Homeodomain-like_sf"/>
</dbReference>
<reference evidence="5 6" key="1">
    <citation type="submission" date="2020-09" db="EMBL/GenBank/DDBJ databases">
        <title>Diversity and distribution of actinomycetes associated with coral in the coast of Hainan.</title>
        <authorList>
            <person name="Li F."/>
        </authorList>
    </citation>
    <scope>NUCLEOTIDE SEQUENCE [LARGE SCALE GENOMIC DNA]</scope>
    <source>
        <strain evidence="5 6">HNM0947</strain>
    </source>
</reference>
<dbReference type="Pfam" id="PF12833">
    <property type="entry name" value="HTH_18"/>
    <property type="match status" value="1"/>
</dbReference>
<evidence type="ECO:0000313" key="5">
    <source>
        <dbReference type="EMBL" id="MBE2997252.1"/>
    </source>
</evidence>
<evidence type="ECO:0000256" key="1">
    <source>
        <dbReference type="ARBA" id="ARBA00023015"/>
    </source>
</evidence>
<keyword evidence="3" id="KW-0804">Transcription</keyword>
<dbReference type="Gene3D" id="1.10.10.60">
    <property type="entry name" value="Homeodomain-like"/>
    <property type="match status" value="1"/>
</dbReference>
<dbReference type="SMART" id="SM00342">
    <property type="entry name" value="HTH_ARAC"/>
    <property type="match status" value="1"/>
</dbReference>
<accession>A0ABR9P091</accession>
<keyword evidence="6" id="KW-1185">Reference proteome</keyword>
<dbReference type="RefSeq" id="WP_193119911.1">
    <property type="nucleotide sequence ID" value="NZ_JADBGI010000001.1"/>
</dbReference>
<dbReference type="PANTHER" id="PTHR46796">
    <property type="entry name" value="HTH-TYPE TRANSCRIPTIONAL ACTIVATOR RHAS-RELATED"/>
    <property type="match status" value="1"/>
</dbReference>
<dbReference type="InterPro" id="IPR018060">
    <property type="entry name" value="HTH_AraC"/>
</dbReference>
<dbReference type="Proteomes" id="UP000806528">
    <property type="component" value="Unassembled WGS sequence"/>
</dbReference>
<name>A0ABR9P091_9ACTN</name>
<gene>
    <name evidence="5" type="ORF">IDM40_00845</name>
</gene>
<comment type="caution">
    <text evidence="5">The sequence shown here is derived from an EMBL/GenBank/DDBJ whole genome shotgun (WGS) entry which is preliminary data.</text>
</comment>
<evidence type="ECO:0000259" key="4">
    <source>
        <dbReference type="PROSITE" id="PS01124"/>
    </source>
</evidence>
<feature type="domain" description="HTH araC/xylS-type" evidence="4">
    <location>
        <begin position="9"/>
        <end position="107"/>
    </location>
</feature>